<feature type="repeat" description="ANK" evidence="3">
    <location>
        <begin position="130"/>
        <end position="162"/>
    </location>
</feature>
<dbReference type="InterPro" id="IPR036770">
    <property type="entry name" value="Ankyrin_rpt-contain_sf"/>
</dbReference>
<keyword evidence="1" id="KW-0677">Repeat</keyword>
<dbReference type="PANTHER" id="PTHR24123">
    <property type="entry name" value="ANKYRIN REPEAT-CONTAINING"/>
    <property type="match status" value="1"/>
</dbReference>
<dbReference type="InterPro" id="IPR051165">
    <property type="entry name" value="Multifunctional_ANK_Repeat"/>
</dbReference>
<dbReference type="SMART" id="SM00248">
    <property type="entry name" value="ANK"/>
    <property type="match status" value="11"/>
</dbReference>
<dbReference type="PANTHER" id="PTHR24123:SF33">
    <property type="entry name" value="PROTEIN HOS4"/>
    <property type="match status" value="1"/>
</dbReference>
<keyword evidence="5" id="KW-1185">Reference proteome</keyword>
<dbReference type="Proteomes" id="UP001396898">
    <property type="component" value="Unassembled WGS sequence"/>
</dbReference>
<dbReference type="Gene3D" id="1.25.40.20">
    <property type="entry name" value="Ankyrin repeat-containing domain"/>
    <property type="match status" value="3"/>
</dbReference>
<protein>
    <recommendedName>
        <fullName evidence="6">F-box domain-containing protein</fullName>
    </recommendedName>
</protein>
<feature type="repeat" description="ANK" evidence="3">
    <location>
        <begin position="179"/>
        <end position="211"/>
    </location>
</feature>
<dbReference type="PROSITE" id="PS50088">
    <property type="entry name" value="ANK_REPEAT"/>
    <property type="match status" value="3"/>
</dbReference>
<comment type="caution">
    <text evidence="4">The sequence shown here is derived from an EMBL/GenBank/DDBJ whole genome shotgun (WGS) entry which is preliminary data.</text>
</comment>
<dbReference type="SUPFAM" id="SSF48403">
    <property type="entry name" value="Ankyrin repeat"/>
    <property type="match status" value="2"/>
</dbReference>
<evidence type="ECO:0000256" key="2">
    <source>
        <dbReference type="ARBA" id="ARBA00023043"/>
    </source>
</evidence>
<evidence type="ECO:0000313" key="4">
    <source>
        <dbReference type="EMBL" id="KAK8018377.1"/>
    </source>
</evidence>
<evidence type="ECO:0000313" key="5">
    <source>
        <dbReference type="Proteomes" id="UP001396898"/>
    </source>
</evidence>
<organism evidence="4 5">
    <name type="scientific">Apiospora marii</name>
    <dbReference type="NCBI Taxonomy" id="335849"/>
    <lineage>
        <taxon>Eukaryota</taxon>
        <taxon>Fungi</taxon>
        <taxon>Dikarya</taxon>
        <taxon>Ascomycota</taxon>
        <taxon>Pezizomycotina</taxon>
        <taxon>Sordariomycetes</taxon>
        <taxon>Xylariomycetidae</taxon>
        <taxon>Amphisphaeriales</taxon>
        <taxon>Apiosporaceae</taxon>
        <taxon>Apiospora</taxon>
    </lineage>
</organism>
<dbReference type="EMBL" id="JAQQWI010000010">
    <property type="protein sequence ID" value="KAK8018377.1"/>
    <property type="molecule type" value="Genomic_DNA"/>
</dbReference>
<evidence type="ECO:0000256" key="1">
    <source>
        <dbReference type="ARBA" id="ARBA00022737"/>
    </source>
</evidence>
<sequence length="990" mass="113547">MAAILKLPMELKFEICHHLGNTQDLKSLACVGLFYPAATDLIWSDISTQQKCQILMWACAVGSTRAVDRVLEMGTSANLEFQLGGHLPLNFLQPESYLDLSRVWSPATFLCDESSSHTTPTQNTARNGGSHWTPLHVAVKHGHYEVIELLLERGASIEAPACWSCHCTRPFYHNTYRREMYTPLHTALCTHQESIAELLISRGASRYVDHAIHVSYRALGPDRSRFTALHECAIHGLLDTAKFLVEQGHTSAINELDEFGYSPVMYAYCFGQEEIFDFLLAQGASVRATTSDTLSGYHCIDSWKKVKPNFPSLLHQACYDLRWEAVAKLVDHGCDAFERDRNGQQPLQLCVSRFRDEIWTGYRNDTDKEQEELKKMTDIIELYRMHVHTDEENLNNCMKLALEVAMLPVVSLLLDGGMNSSTMLEARKSEGCGGPKGWREPDDTDTDLEATRCHYLDTRYGASEQTILDYACSHYEVRHSEQLDQSELIQLLVSRTDTQPRDVASVVRALKNICCNQWTDFCVHETRDEEDYDEIIEEIVVIKDHEKEKLRRCAQIICDHLSATLGGHPVKPPLPIDLFYVCVDNGQCIILEELLEVFDLSATEYSEQELWQLFYALTNDHYFEAEAWRPINNLEYLFRLDRGRYLLQHPQAFERLCRCFDNTAERGEMAILDYLDRGGQHCLVFQDGSPALYEVAENNWLQLADRLLDLGADPNKLVSEDDENRYPFWIWCSNGYNVAMLRLFIEKGAYPFQTEGKNLGLGFPFRDCLESDTERRGEFFRELCRLTLNDSTDDGDLFDILELACARGRLKCINEVRSRVGSRVDAMIRNKAVYFLQKLLVGWSYEWSYRWNHIREMDDAIDTMRLILQLGGQEILTSSWRLKIGNQDDTALKLLRRLLTAPPLPARHYDRWTDLHYCDSQDLHQCKVFWCLNERIKFGSGSSTKSLTILGGSIKWPSEWEARSVGPKKAAEVRGTFNQLRICSCEESVL</sequence>
<accession>A0ABR1RU01</accession>
<feature type="repeat" description="ANK" evidence="3">
    <location>
        <begin position="259"/>
        <end position="291"/>
    </location>
</feature>
<name>A0ABR1RU01_9PEZI</name>
<evidence type="ECO:0008006" key="6">
    <source>
        <dbReference type="Google" id="ProtNLM"/>
    </source>
</evidence>
<evidence type="ECO:0000256" key="3">
    <source>
        <dbReference type="PROSITE-ProRule" id="PRU00023"/>
    </source>
</evidence>
<dbReference type="InterPro" id="IPR002110">
    <property type="entry name" value="Ankyrin_rpt"/>
</dbReference>
<keyword evidence="2 3" id="KW-0040">ANK repeat</keyword>
<dbReference type="PROSITE" id="PS50297">
    <property type="entry name" value="ANK_REP_REGION"/>
    <property type="match status" value="2"/>
</dbReference>
<proteinExistence type="predicted"/>
<reference evidence="4 5" key="1">
    <citation type="submission" date="2023-01" db="EMBL/GenBank/DDBJ databases">
        <title>Analysis of 21 Apiospora genomes using comparative genomics revels a genus with tremendous synthesis potential of carbohydrate active enzymes and secondary metabolites.</title>
        <authorList>
            <person name="Sorensen T."/>
        </authorList>
    </citation>
    <scope>NUCLEOTIDE SEQUENCE [LARGE SCALE GENOMIC DNA]</scope>
    <source>
        <strain evidence="4 5">CBS 20057</strain>
    </source>
</reference>
<dbReference type="Pfam" id="PF12796">
    <property type="entry name" value="Ank_2"/>
    <property type="match status" value="2"/>
</dbReference>
<gene>
    <name evidence="4" type="ORF">PG991_007567</name>
</gene>